<protein>
    <submittedName>
        <fullName evidence="3">Alpha/beta hydrolase fold domain-containing protein</fullName>
    </submittedName>
</protein>
<evidence type="ECO:0000313" key="4">
    <source>
        <dbReference type="Proteomes" id="UP001190466"/>
    </source>
</evidence>
<accession>A0ABM9M8P2</accession>
<dbReference type="EMBL" id="OY726395">
    <property type="protein sequence ID" value="CAJ1579115.1"/>
    <property type="molecule type" value="Genomic_DNA"/>
</dbReference>
<evidence type="ECO:0000256" key="1">
    <source>
        <dbReference type="ARBA" id="ARBA00022801"/>
    </source>
</evidence>
<sequence>MSIELRVTTTLMRLALKRRLNANYCPIDGRRRLTSHRLTRPPVDFGDSVLEPRGDTGAAHTIVYVPGGGFMLGADDRHRRFVDVLCRRTGSRGWILHYPLAPENPYPAARDDTVHALRQVLSAPDTGAVTLVADSAGAALALSATLALDTPRGFDSLVLLSPLTDLATTGLSYVYNRYRDPLCGPEAVIHKVHHYLRGANPTDPIASPLWGDLHGLPPLQIFVGSTEIMLDDSVRLAEKARAAGCDVELRVVAKAPHTFPLLVPWCAESRRAVDAMTAFITEKGNHR</sequence>
<dbReference type="Pfam" id="PF07859">
    <property type="entry name" value="Abhydrolase_3"/>
    <property type="match status" value="1"/>
</dbReference>
<keyword evidence="1 3" id="KW-0378">Hydrolase</keyword>
<dbReference type="SUPFAM" id="SSF53474">
    <property type="entry name" value="alpha/beta-Hydrolases"/>
    <property type="match status" value="1"/>
</dbReference>
<dbReference type="InterPro" id="IPR013094">
    <property type="entry name" value="AB_hydrolase_3"/>
</dbReference>
<dbReference type="PANTHER" id="PTHR48081:SF8">
    <property type="entry name" value="ALPHA_BETA HYDROLASE FOLD-3 DOMAIN-CONTAINING PROTEIN-RELATED"/>
    <property type="match status" value="1"/>
</dbReference>
<dbReference type="RefSeq" id="WP_316513845.1">
    <property type="nucleotide sequence ID" value="NZ_OY726395.1"/>
</dbReference>
<gene>
    <name evidence="3" type="ORF">MU0050_000346</name>
</gene>
<dbReference type="InterPro" id="IPR050300">
    <property type="entry name" value="GDXG_lipolytic_enzyme"/>
</dbReference>
<evidence type="ECO:0000313" key="3">
    <source>
        <dbReference type="EMBL" id="CAJ1579115.1"/>
    </source>
</evidence>
<feature type="domain" description="Alpha/beta hydrolase fold-3" evidence="2">
    <location>
        <begin position="62"/>
        <end position="260"/>
    </location>
</feature>
<evidence type="ECO:0000259" key="2">
    <source>
        <dbReference type="Pfam" id="PF07859"/>
    </source>
</evidence>
<dbReference type="Gene3D" id="3.40.50.1820">
    <property type="entry name" value="alpha/beta hydrolase"/>
    <property type="match status" value="1"/>
</dbReference>
<dbReference type="PANTHER" id="PTHR48081">
    <property type="entry name" value="AB HYDROLASE SUPERFAMILY PROTEIN C4A8.06C"/>
    <property type="match status" value="1"/>
</dbReference>
<dbReference type="InterPro" id="IPR029058">
    <property type="entry name" value="AB_hydrolase_fold"/>
</dbReference>
<name>A0ABM9M8P2_9MYCO</name>
<reference evidence="3 4" key="1">
    <citation type="submission" date="2023-08" db="EMBL/GenBank/DDBJ databases">
        <authorList>
            <person name="Folkvardsen B D."/>
            <person name="Norman A."/>
        </authorList>
    </citation>
    <scope>NUCLEOTIDE SEQUENCE [LARGE SCALE GENOMIC DNA]</scope>
    <source>
        <strain evidence="3 4">Mu0050</strain>
    </source>
</reference>
<proteinExistence type="predicted"/>
<dbReference type="Proteomes" id="UP001190466">
    <property type="component" value="Chromosome"/>
</dbReference>
<dbReference type="GO" id="GO:0016787">
    <property type="term" value="F:hydrolase activity"/>
    <property type="evidence" value="ECO:0007669"/>
    <property type="project" value="UniProtKB-KW"/>
</dbReference>
<organism evidence="3 4">
    <name type="scientific">[Mycobacterium] wendilense</name>
    <dbReference type="NCBI Taxonomy" id="3064284"/>
    <lineage>
        <taxon>Bacteria</taxon>
        <taxon>Bacillati</taxon>
        <taxon>Actinomycetota</taxon>
        <taxon>Actinomycetes</taxon>
        <taxon>Mycobacteriales</taxon>
        <taxon>Mycobacteriaceae</taxon>
        <taxon>Mycolicibacter</taxon>
    </lineage>
</organism>
<keyword evidence="4" id="KW-1185">Reference proteome</keyword>